<feature type="domain" description="SRCR" evidence="20">
    <location>
        <begin position="1029"/>
        <end position="1126"/>
    </location>
</feature>
<dbReference type="FunFam" id="2.40.10.10:FF:000053">
    <property type="entry name" value="Neurotrypsin"/>
    <property type="match status" value="1"/>
</dbReference>
<dbReference type="PRINTS" id="PR00261">
    <property type="entry name" value="LDLRECEPTOR"/>
</dbReference>
<evidence type="ECO:0000259" key="19">
    <source>
        <dbReference type="PROSITE" id="PS50240"/>
    </source>
</evidence>
<dbReference type="GO" id="GO:0005576">
    <property type="term" value="C:extracellular region"/>
    <property type="evidence" value="ECO:0007669"/>
    <property type="project" value="UniProtKB-SubCell"/>
</dbReference>
<dbReference type="InterPro" id="IPR016187">
    <property type="entry name" value="CTDL_fold"/>
</dbReference>
<dbReference type="PROSITE" id="PS50240">
    <property type="entry name" value="TRYPSIN_DOM"/>
    <property type="match status" value="1"/>
</dbReference>
<comment type="caution">
    <text evidence="13">Lacks conserved residue(s) required for the propagation of feature annotation.</text>
</comment>
<keyword evidence="3 11" id="KW-0420">Kringle</keyword>
<dbReference type="InterPro" id="IPR036055">
    <property type="entry name" value="LDL_receptor-like_sf"/>
</dbReference>
<feature type="domain" description="C-type lectin" evidence="17">
    <location>
        <begin position="138"/>
        <end position="291"/>
    </location>
</feature>
<feature type="disulfide bond" evidence="12">
    <location>
        <begin position="616"/>
        <end position="631"/>
    </location>
</feature>
<dbReference type="InterPro" id="IPR016186">
    <property type="entry name" value="C-type_lectin-like/link_sf"/>
</dbReference>
<dbReference type="PROSITE" id="PS50948">
    <property type="entry name" value="PAN"/>
    <property type="match status" value="1"/>
</dbReference>
<keyword evidence="9 13" id="KW-1015">Disulfide bond</keyword>
<feature type="disulfide bond" evidence="12">
    <location>
        <begin position="874"/>
        <end position="892"/>
    </location>
</feature>
<dbReference type="FunFam" id="3.10.250.10:FF:000011">
    <property type="entry name" value="Scavenger receptor class A member 5"/>
    <property type="match status" value="2"/>
</dbReference>
<dbReference type="Pfam" id="PF00059">
    <property type="entry name" value="Lectin_C"/>
    <property type="match status" value="1"/>
</dbReference>
<dbReference type="InterPro" id="IPR013806">
    <property type="entry name" value="Kringle-like"/>
</dbReference>
<feature type="domain" description="Peptidase S1" evidence="19">
    <location>
        <begin position="1407"/>
        <end position="1648"/>
    </location>
</feature>
<evidence type="ECO:0000256" key="11">
    <source>
        <dbReference type="PROSITE-ProRule" id="PRU00121"/>
    </source>
</evidence>
<dbReference type="SMART" id="SM00020">
    <property type="entry name" value="Tryp_SPc"/>
    <property type="match status" value="1"/>
</dbReference>
<dbReference type="InterPro" id="IPR000001">
    <property type="entry name" value="Kringle"/>
</dbReference>
<dbReference type="InterPro" id="IPR001254">
    <property type="entry name" value="Trypsin_dom"/>
</dbReference>
<feature type="disulfide bond" evidence="13">
    <location>
        <begin position="973"/>
        <end position="983"/>
    </location>
</feature>
<dbReference type="Pfam" id="PF00530">
    <property type="entry name" value="SRCR"/>
    <property type="match status" value="5"/>
</dbReference>
<feature type="disulfide bond" evidence="13">
    <location>
        <begin position="1328"/>
        <end position="1338"/>
    </location>
</feature>
<evidence type="ECO:0000259" key="17">
    <source>
        <dbReference type="PROSITE" id="PS50041"/>
    </source>
</evidence>
<evidence type="ECO:0000256" key="6">
    <source>
        <dbReference type="ARBA" id="ARBA00022737"/>
    </source>
</evidence>
<dbReference type="FunFam" id="3.10.250.10:FF:000001">
    <property type="entry name" value="Lysyl oxidase 4 isoform X1"/>
    <property type="match status" value="2"/>
</dbReference>
<evidence type="ECO:0000256" key="12">
    <source>
        <dbReference type="PROSITE-ProRule" id="PRU00124"/>
    </source>
</evidence>
<organism evidence="22 23">
    <name type="scientific">Magallana gigas</name>
    <name type="common">Pacific oyster</name>
    <name type="synonym">Crassostrea gigas</name>
    <dbReference type="NCBI Taxonomy" id="29159"/>
    <lineage>
        <taxon>Eukaryota</taxon>
        <taxon>Metazoa</taxon>
        <taxon>Spiralia</taxon>
        <taxon>Lophotrochozoa</taxon>
        <taxon>Mollusca</taxon>
        <taxon>Bivalvia</taxon>
        <taxon>Autobranchia</taxon>
        <taxon>Pteriomorphia</taxon>
        <taxon>Ostreida</taxon>
        <taxon>Ostreoidea</taxon>
        <taxon>Ostreidae</taxon>
        <taxon>Magallana</taxon>
    </lineage>
</organism>
<keyword evidence="8 14" id="KW-0720">Serine protease</keyword>
<feature type="disulfide bond" evidence="12">
    <location>
        <begin position="724"/>
        <end position="742"/>
    </location>
</feature>
<dbReference type="PROSITE" id="PS00135">
    <property type="entry name" value="TRYPSIN_SER"/>
    <property type="match status" value="1"/>
</dbReference>
<dbReference type="CDD" id="cd00190">
    <property type="entry name" value="Tryp_SPc"/>
    <property type="match status" value="1"/>
</dbReference>
<dbReference type="PRINTS" id="PR00258">
    <property type="entry name" value="SPERACTRCPTR"/>
</dbReference>
<feature type="disulfide bond" evidence="13">
    <location>
        <begin position="831"/>
        <end position="841"/>
    </location>
</feature>
<dbReference type="PROSITE" id="PS01209">
    <property type="entry name" value="LDLRA_1"/>
    <property type="match status" value="3"/>
</dbReference>
<dbReference type="CDD" id="cd00108">
    <property type="entry name" value="KR"/>
    <property type="match status" value="2"/>
</dbReference>
<feature type="disulfide bond" evidence="11">
    <location>
        <begin position="367"/>
        <end position="390"/>
    </location>
</feature>
<accession>A0A8W8LPG1</accession>
<sequence length="1649" mass="182966">MRLTTLSVLLIYSLLGDGICAGYERRNVKSGKNKFKIRKADNAGNSSLSTAELNVTAPATKQRLRGAERVYDESFFGLGSWKSTDILMDEVSCTGEEREFLACPYTINHDCSVHEFVSILCKENTGCDKGWIAGPEGCYKLHTSAKNYQKSSKMCAEEGGHLTNIETMTEHNFLSLLLYTVDDGTDIWMIGGRRKKSKWYWEKSIRIQKESKNTQRKRNNRKPSLQTIKSDMAYSAFFPGWQPTNYSRQPSKMRGEYCVGLASQYLHPNGSAVSVQYYFFDDIKCKTNNKYRFGFICEKPLQKGDQPALRQAEGKFLLLLPFCLDNLSPKGRVAETSLGTPCQKWSKSASINADTHPGKGLGDHNMCRNPDDGKGPWCWVDVERDRFGYCSVSKCESSSTTATVSINKDCYTGNGELYRGSISETTIGSPCQRWSKSASINDVTHPGKGLGDHNMCRNPDDSKSPWCWVDVERDRFGYCPVSKCESSSTTTATMSINKDCYINDGKFYRGFANTTEKGFNCQNWKSTGRMNLTSDSEKGLGNHNFCRNPDGDSRPWCWVRSNRNEFDYCVVPRCSELVTTDQPIAMTSEAQIDCPVDNFFCHSSSSDVCIPELFRCDGEKDCEFNEDEETCEYTLPLYTKEKNFALTKGGEEAYENIPLELCARYCAQSTRFICRSFHYLIGKKECFLSSLNRERVTSRGNYSSAYDYYELKSQINGCIDKFRCRNGHCIDQSLHCNSHDDCGDFSDEEECAGNTIPPLGIRLVDGDNEYSGRVELQYYGEWGVICDDNWDINDAQVVCRMLGFEGGAEKAERFGAFGLGNSNFLLDEVNCTGGESSLEECNKNPWKEHDCRSYEVAGVVCYPSKACTEKEFQCDNERCLIPQQVCDGTEHCRDGSDEQSCDIQVNLVNGETIYRGRVEIVRNGMRGTICDDGWTDASARIICKMLGFRGGQAKADATFGAGSGVIWLDDVECRGNETSLLECSSRPWGQHNCGHTEDAGVICEGVFDDTTKQTTTTPRSTTQSSTGNITLVNSDVPSRGRIQLWYKGEKGSICDDDFDEKDATVVCQMFGYRSGKPSKLYGPGKGVIWLDNLGCHGNESHIEDCNHTGWGVSDCTHDEDVGVDCEDDSVAPPEVRVRLVEGKTPSEGRVMLTVGDVTGTVCDDYFTDIEAGVVCRMMGYRTGVATEGGYFGPGSGMVLLDNVRCQGTERSLSHCRNDGWGISNCEHPEDVGVICDAPPTTIATTTSSQGSVDDEVIIRLVNNVEGIEGRGTLELEYNGVKGSVCDDDWDDLDAKVVCTMLGYRSGVAVSNARFGRGSGPIYLDDVACYGTEDSLLDCDSSGWGQSNCAHNEDAGVICYSADEISTDDINQLPTDCGRRPMEDVINSRRKRDTSERTVEDWRPPLKIFGGLNADYGMFPWQVAIRKVIYRTKTRKIDAQHCGGIVLSRFWILSAAHCFDDEVKSDLIIRVGDLNNKEPDSDEEEFEVEEIFMHEGYDTKTYDNDIALIKITPKDGRGIMAGMYVQPACLPSDNTPYTEDLDCYISGWGATSLGSPNKLKYAEVPIIDRSTCRNVYKGALTPSMFCAGYLKGGIDSCQGDSGGPLVCKVGGKYTVLGVTSWGRGCGDPNSPGVYTVVKSHLQWIQDKLQT</sequence>
<feature type="domain" description="SRCR" evidence="20">
    <location>
        <begin position="1258"/>
        <end position="1359"/>
    </location>
</feature>
<feature type="disulfide bond" evidence="12">
    <location>
        <begin position="867"/>
        <end position="879"/>
    </location>
</feature>
<feature type="signal peptide" evidence="16">
    <location>
        <begin position="1"/>
        <end position="21"/>
    </location>
</feature>
<dbReference type="InterPro" id="IPR033116">
    <property type="entry name" value="TRYPSIN_SER"/>
</dbReference>
<dbReference type="PRINTS" id="PR00018">
    <property type="entry name" value="KRINGLE"/>
</dbReference>
<evidence type="ECO:0000256" key="14">
    <source>
        <dbReference type="RuleBase" id="RU363034"/>
    </source>
</evidence>
<dbReference type="PROSITE" id="PS50041">
    <property type="entry name" value="C_TYPE_LECTIN_2"/>
    <property type="match status" value="1"/>
</dbReference>
<dbReference type="Gene3D" id="3.10.250.10">
    <property type="entry name" value="SRCR-like domain"/>
    <property type="match status" value="6"/>
</dbReference>
<proteinExistence type="predicted"/>
<dbReference type="FunFam" id="3.10.250.10:FF:000006">
    <property type="entry name" value="neurotrypsin isoform X2"/>
    <property type="match status" value="1"/>
</dbReference>
<feature type="region of interest" description="Disordered" evidence="15">
    <location>
        <begin position="1012"/>
        <end position="1032"/>
    </location>
</feature>
<dbReference type="InterPro" id="IPR003609">
    <property type="entry name" value="Pan_app"/>
</dbReference>
<dbReference type="PANTHER" id="PTHR19331">
    <property type="entry name" value="SCAVENGER RECEPTOR DOMAIN-CONTAINING"/>
    <property type="match status" value="1"/>
</dbReference>
<dbReference type="InterPro" id="IPR018114">
    <property type="entry name" value="TRYPSIN_HIS"/>
</dbReference>
<feature type="disulfide bond" evidence="11">
    <location>
        <begin position="546"/>
        <end position="569"/>
    </location>
</feature>
<evidence type="ECO:0000256" key="8">
    <source>
        <dbReference type="ARBA" id="ARBA00022825"/>
    </source>
</evidence>
<dbReference type="InterPro" id="IPR023415">
    <property type="entry name" value="LDLR_class-A_CS"/>
</dbReference>
<feature type="disulfide bond" evidence="12">
    <location>
        <begin position="886"/>
        <end position="901"/>
    </location>
</feature>
<dbReference type="InterPro" id="IPR001304">
    <property type="entry name" value="C-type_lectin-like"/>
</dbReference>
<evidence type="ECO:0000256" key="13">
    <source>
        <dbReference type="PROSITE-ProRule" id="PRU00196"/>
    </source>
</evidence>
<dbReference type="Gene3D" id="2.40.20.10">
    <property type="entry name" value="Plasminogen Kringle 4"/>
    <property type="match status" value="3"/>
</dbReference>
<dbReference type="Proteomes" id="UP000005408">
    <property type="component" value="Unassembled WGS sequence"/>
</dbReference>
<feature type="domain" description="SRCR" evidence="20">
    <location>
        <begin position="1137"/>
        <end position="1236"/>
    </location>
</feature>
<dbReference type="InterPro" id="IPR009003">
    <property type="entry name" value="Peptidase_S1_PA"/>
</dbReference>
<evidence type="ECO:0000256" key="2">
    <source>
        <dbReference type="ARBA" id="ARBA00022525"/>
    </source>
</evidence>
<dbReference type="SMART" id="SM00202">
    <property type="entry name" value="SR"/>
    <property type="match status" value="5"/>
</dbReference>
<dbReference type="Gene3D" id="3.50.4.10">
    <property type="entry name" value="Hepatocyte Growth Factor"/>
    <property type="match status" value="1"/>
</dbReference>
<reference evidence="22" key="1">
    <citation type="submission" date="2022-08" db="UniProtKB">
        <authorList>
            <consortium name="EnsemblMetazoa"/>
        </authorList>
    </citation>
    <scope>IDENTIFICATION</scope>
    <source>
        <strain evidence="22">05x7-T-G4-1.051#20</strain>
    </source>
</reference>
<evidence type="ECO:0000259" key="21">
    <source>
        <dbReference type="PROSITE" id="PS50948"/>
    </source>
</evidence>
<feature type="disulfide bond" evidence="13">
    <location>
        <begin position="1205"/>
        <end position="1215"/>
    </location>
</feature>
<dbReference type="EnsemblMetazoa" id="G2914.2">
    <property type="protein sequence ID" value="G2914.2:cds"/>
    <property type="gene ID" value="G2914"/>
</dbReference>
<dbReference type="SMART" id="SM00034">
    <property type="entry name" value="CLECT"/>
    <property type="match status" value="1"/>
</dbReference>
<dbReference type="SUPFAM" id="SSF57414">
    <property type="entry name" value="Hairpin loop containing domain-like"/>
    <property type="match status" value="1"/>
</dbReference>
<evidence type="ECO:0000256" key="4">
    <source>
        <dbReference type="ARBA" id="ARBA00022670"/>
    </source>
</evidence>
<dbReference type="SUPFAM" id="SSF50494">
    <property type="entry name" value="Trypsin-like serine proteases"/>
    <property type="match status" value="1"/>
</dbReference>
<dbReference type="SMART" id="SM00192">
    <property type="entry name" value="LDLa"/>
    <property type="match status" value="3"/>
</dbReference>
<dbReference type="PROSITE" id="PS50070">
    <property type="entry name" value="KRINGLE_2"/>
    <property type="match status" value="3"/>
</dbReference>
<dbReference type="SUPFAM" id="SSF57440">
    <property type="entry name" value="Kringle-like"/>
    <property type="match status" value="3"/>
</dbReference>
<evidence type="ECO:0000313" key="22">
    <source>
        <dbReference type="EnsemblMetazoa" id="G2914.2:cds"/>
    </source>
</evidence>
<dbReference type="Pfam" id="PF00051">
    <property type="entry name" value="Kringle"/>
    <property type="match status" value="3"/>
</dbReference>
<dbReference type="PROSITE" id="PS00134">
    <property type="entry name" value="TRYPSIN_HIS"/>
    <property type="match status" value="1"/>
</dbReference>
<dbReference type="Gene3D" id="3.10.100.10">
    <property type="entry name" value="Mannose-Binding Protein A, subunit A"/>
    <property type="match status" value="1"/>
</dbReference>
<evidence type="ECO:0000256" key="5">
    <source>
        <dbReference type="ARBA" id="ARBA00022729"/>
    </source>
</evidence>
<protein>
    <recommendedName>
        <fullName evidence="24">Neurotrypsin</fullName>
    </recommendedName>
</protein>
<evidence type="ECO:0000313" key="23">
    <source>
        <dbReference type="Proteomes" id="UP000005408"/>
    </source>
</evidence>
<evidence type="ECO:0000259" key="20">
    <source>
        <dbReference type="PROSITE" id="PS50287"/>
    </source>
</evidence>
<feature type="domain" description="Apple" evidence="21">
    <location>
        <begin position="631"/>
        <end position="713"/>
    </location>
</feature>
<dbReference type="InterPro" id="IPR036772">
    <property type="entry name" value="SRCR-like_dom_sf"/>
</dbReference>
<dbReference type="PROSITE" id="PS50287">
    <property type="entry name" value="SRCR_2"/>
    <property type="match status" value="5"/>
</dbReference>
<feature type="domain" description="Kringle" evidence="18">
    <location>
        <begin position="330"/>
        <end position="395"/>
    </location>
</feature>
<dbReference type="InterPro" id="IPR043504">
    <property type="entry name" value="Peptidase_S1_PA_chymotrypsin"/>
</dbReference>
<keyword evidence="4 14" id="KW-0645">Protease</keyword>
<dbReference type="CDD" id="cd01099">
    <property type="entry name" value="PAN_AP_HGF"/>
    <property type="match status" value="1"/>
</dbReference>
<dbReference type="GO" id="GO:0006508">
    <property type="term" value="P:proteolysis"/>
    <property type="evidence" value="ECO:0007669"/>
    <property type="project" value="UniProtKB-KW"/>
</dbReference>
<feature type="disulfide bond" evidence="13">
    <location>
        <begin position="1095"/>
        <end position="1105"/>
    </location>
</feature>
<dbReference type="GO" id="GO:0004252">
    <property type="term" value="F:serine-type endopeptidase activity"/>
    <property type="evidence" value="ECO:0007669"/>
    <property type="project" value="InterPro"/>
</dbReference>
<dbReference type="Pfam" id="PF00089">
    <property type="entry name" value="Trypsin"/>
    <property type="match status" value="1"/>
</dbReference>
<dbReference type="GO" id="GO:0016020">
    <property type="term" value="C:membrane"/>
    <property type="evidence" value="ECO:0007669"/>
    <property type="project" value="InterPro"/>
</dbReference>
<feature type="domain" description="SRCR" evidence="20">
    <location>
        <begin position="761"/>
        <end position="862"/>
    </location>
</feature>
<evidence type="ECO:0000256" key="10">
    <source>
        <dbReference type="ARBA" id="ARBA00023180"/>
    </source>
</evidence>
<dbReference type="InterPro" id="IPR038178">
    <property type="entry name" value="Kringle_sf"/>
</dbReference>
<dbReference type="InterPro" id="IPR002172">
    <property type="entry name" value="LDrepeatLR_classA_rpt"/>
</dbReference>
<feature type="domain" description="Kringle" evidence="18">
    <location>
        <begin position="409"/>
        <end position="484"/>
    </location>
</feature>
<dbReference type="SMART" id="SM00130">
    <property type="entry name" value="KR"/>
    <property type="match status" value="3"/>
</dbReference>
<keyword evidence="5 16" id="KW-0732">Signal</keyword>
<evidence type="ECO:0008006" key="24">
    <source>
        <dbReference type="Google" id="ProtNLM"/>
    </source>
</evidence>
<keyword evidence="6" id="KW-0677">Repeat</keyword>
<evidence type="ECO:0000256" key="15">
    <source>
        <dbReference type="SAM" id="MobiDB-lite"/>
    </source>
</evidence>
<evidence type="ECO:0000256" key="7">
    <source>
        <dbReference type="ARBA" id="ARBA00022801"/>
    </source>
</evidence>
<feature type="domain" description="Kringle" evidence="18">
    <location>
        <begin position="499"/>
        <end position="574"/>
    </location>
</feature>
<dbReference type="SUPFAM" id="SSF57424">
    <property type="entry name" value="LDL receptor-like module"/>
    <property type="match status" value="3"/>
</dbReference>
<dbReference type="CDD" id="cd00112">
    <property type="entry name" value="LDLa"/>
    <property type="match status" value="3"/>
</dbReference>
<dbReference type="FunFam" id="2.40.20.10:FF:000001">
    <property type="entry name" value="Urokinase-type plasminogen activator"/>
    <property type="match status" value="1"/>
</dbReference>
<dbReference type="InterPro" id="IPR001190">
    <property type="entry name" value="SRCR"/>
</dbReference>
<evidence type="ECO:0000256" key="1">
    <source>
        <dbReference type="ARBA" id="ARBA00004613"/>
    </source>
</evidence>
<evidence type="ECO:0000256" key="16">
    <source>
        <dbReference type="SAM" id="SignalP"/>
    </source>
</evidence>
<dbReference type="SUPFAM" id="SSF56436">
    <property type="entry name" value="C-type lectin-like"/>
    <property type="match status" value="1"/>
</dbReference>
<dbReference type="InterPro" id="IPR018056">
    <property type="entry name" value="Kringle_CS"/>
</dbReference>
<feature type="disulfide bond" evidence="12">
    <location>
        <begin position="736"/>
        <end position="751"/>
    </location>
</feature>
<dbReference type="Gene3D" id="4.10.400.10">
    <property type="entry name" value="Low-density Lipoprotein Receptor"/>
    <property type="match status" value="3"/>
</dbReference>
<dbReference type="PROSITE" id="PS50068">
    <property type="entry name" value="LDLRA_2"/>
    <property type="match status" value="3"/>
</dbReference>
<name>A0A8W8LPG1_MAGGI</name>
<dbReference type="Gene3D" id="2.40.10.10">
    <property type="entry name" value="Trypsin-like serine proteases"/>
    <property type="match status" value="1"/>
</dbReference>
<evidence type="ECO:0000256" key="3">
    <source>
        <dbReference type="ARBA" id="ARBA00022572"/>
    </source>
</evidence>
<evidence type="ECO:0000256" key="9">
    <source>
        <dbReference type="ARBA" id="ARBA00023157"/>
    </source>
</evidence>
<feature type="disulfide bond" evidence="11">
    <location>
        <begin position="456"/>
        <end position="479"/>
    </location>
</feature>
<dbReference type="SUPFAM" id="SSF56487">
    <property type="entry name" value="SRCR-like"/>
    <property type="match status" value="6"/>
</dbReference>
<keyword evidence="23" id="KW-1185">Reference proteome</keyword>
<keyword evidence="7 14" id="KW-0378">Hydrolase</keyword>
<keyword evidence="2" id="KW-0964">Secreted</keyword>
<dbReference type="Pfam" id="PF00024">
    <property type="entry name" value="PAN_1"/>
    <property type="match status" value="1"/>
</dbReference>
<keyword evidence="10" id="KW-0325">Glycoprotein</keyword>
<feature type="chain" id="PRO_5036486532" description="Neurotrypsin" evidence="16">
    <location>
        <begin position="22"/>
        <end position="1649"/>
    </location>
</feature>
<dbReference type="Pfam" id="PF00057">
    <property type="entry name" value="Ldl_recept_a"/>
    <property type="match status" value="3"/>
</dbReference>
<feature type="domain" description="SRCR" evidence="20">
    <location>
        <begin position="905"/>
        <end position="1004"/>
    </location>
</feature>
<evidence type="ECO:0000259" key="18">
    <source>
        <dbReference type="PROSITE" id="PS50070"/>
    </source>
</evidence>
<dbReference type="PROSITE" id="PS00021">
    <property type="entry name" value="KRINGLE_1"/>
    <property type="match status" value="1"/>
</dbReference>
<dbReference type="SMART" id="SM00473">
    <property type="entry name" value="PAN_AP"/>
    <property type="match status" value="1"/>
</dbReference>
<dbReference type="CDD" id="cd00037">
    <property type="entry name" value="CLECT"/>
    <property type="match status" value="1"/>
</dbReference>
<feature type="compositionally biased region" description="Low complexity" evidence="15">
    <location>
        <begin position="1012"/>
        <end position="1026"/>
    </location>
</feature>
<comment type="subcellular location">
    <subcellularLocation>
        <location evidence="1">Secreted</location>
    </subcellularLocation>
</comment>
<dbReference type="PROSITE" id="PS00420">
    <property type="entry name" value="SRCR_1"/>
    <property type="match status" value="1"/>
</dbReference>